<feature type="domain" description="HTH marR-type" evidence="2">
    <location>
        <begin position="45"/>
        <end position="182"/>
    </location>
</feature>
<dbReference type="InterPro" id="IPR000835">
    <property type="entry name" value="HTH_MarR-typ"/>
</dbReference>
<dbReference type="PANTHER" id="PTHR33164">
    <property type="entry name" value="TRANSCRIPTIONAL REGULATOR, MARR FAMILY"/>
    <property type="match status" value="1"/>
</dbReference>
<dbReference type="PROSITE" id="PS50995">
    <property type="entry name" value="HTH_MARR_2"/>
    <property type="match status" value="1"/>
</dbReference>
<dbReference type="Gene3D" id="1.10.10.10">
    <property type="entry name" value="Winged helix-like DNA-binding domain superfamily/Winged helix DNA-binding domain"/>
    <property type="match status" value="1"/>
</dbReference>
<protein>
    <submittedName>
        <fullName evidence="3">MarR family transcriptional regulator</fullName>
    </submittedName>
</protein>
<dbReference type="PANTHER" id="PTHR33164:SF57">
    <property type="entry name" value="MARR-FAMILY TRANSCRIPTIONAL REGULATOR"/>
    <property type="match status" value="1"/>
</dbReference>
<evidence type="ECO:0000313" key="3">
    <source>
        <dbReference type="EMBL" id="MEQ3549237.1"/>
    </source>
</evidence>
<feature type="region of interest" description="Disordered" evidence="1">
    <location>
        <begin position="1"/>
        <end position="48"/>
    </location>
</feature>
<keyword evidence="4" id="KW-1185">Reference proteome</keyword>
<dbReference type="InterPro" id="IPR036390">
    <property type="entry name" value="WH_DNA-bd_sf"/>
</dbReference>
<organism evidence="3 4">
    <name type="scientific">Pseudonocardia nematodicida</name>
    <dbReference type="NCBI Taxonomy" id="1206997"/>
    <lineage>
        <taxon>Bacteria</taxon>
        <taxon>Bacillati</taxon>
        <taxon>Actinomycetota</taxon>
        <taxon>Actinomycetes</taxon>
        <taxon>Pseudonocardiales</taxon>
        <taxon>Pseudonocardiaceae</taxon>
        <taxon>Pseudonocardia</taxon>
    </lineage>
</organism>
<accession>A0ABV1K455</accession>
<name>A0ABV1K455_9PSEU</name>
<evidence type="ECO:0000259" key="2">
    <source>
        <dbReference type="PROSITE" id="PS50995"/>
    </source>
</evidence>
<gene>
    <name evidence="3" type="ORF">WIS52_02035</name>
</gene>
<dbReference type="InterPro" id="IPR011991">
    <property type="entry name" value="ArsR-like_HTH"/>
</dbReference>
<dbReference type="EMBL" id="JBEDNQ010000001">
    <property type="protein sequence ID" value="MEQ3549237.1"/>
    <property type="molecule type" value="Genomic_DNA"/>
</dbReference>
<proteinExistence type="predicted"/>
<dbReference type="CDD" id="cd00090">
    <property type="entry name" value="HTH_ARSR"/>
    <property type="match status" value="1"/>
</dbReference>
<evidence type="ECO:0000313" key="4">
    <source>
        <dbReference type="Proteomes" id="UP001494902"/>
    </source>
</evidence>
<dbReference type="Proteomes" id="UP001494902">
    <property type="component" value="Unassembled WGS sequence"/>
</dbReference>
<comment type="caution">
    <text evidence="3">The sequence shown here is derived from an EMBL/GenBank/DDBJ whole genome shotgun (WGS) entry which is preliminary data.</text>
</comment>
<reference evidence="3 4" key="1">
    <citation type="submission" date="2024-03" db="EMBL/GenBank/DDBJ databases">
        <title>Draft genome sequence of Pseudonocardia nematodicida JCM 31783.</title>
        <authorList>
            <person name="Butdee W."/>
            <person name="Duangmal K."/>
        </authorList>
    </citation>
    <scope>NUCLEOTIDE SEQUENCE [LARGE SCALE GENOMIC DNA]</scope>
    <source>
        <strain evidence="3 4">JCM 31783</strain>
    </source>
</reference>
<dbReference type="RefSeq" id="WP_349296325.1">
    <property type="nucleotide sequence ID" value="NZ_JBEDNQ010000001.1"/>
</dbReference>
<dbReference type="SUPFAM" id="SSF46785">
    <property type="entry name" value="Winged helix' DNA-binding domain"/>
    <property type="match status" value="1"/>
</dbReference>
<dbReference type="InterPro" id="IPR036388">
    <property type="entry name" value="WH-like_DNA-bd_sf"/>
</dbReference>
<dbReference type="Pfam" id="PF01047">
    <property type="entry name" value="MarR"/>
    <property type="match status" value="1"/>
</dbReference>
<sequence>MTERPIGPIDDEATSAAGGGVATAERDSPGDTPHGTAAAGPRSDEDSLQSLEKQMTLLVRRTMESVWSHGYGTNDAVDRYTYPVLMLLDEEGALSLTALTGKLGVSKPTASRQVSRLSRAGLVDVSPHERDPRSVSVELTPAGMAAREQVRAARLTPLREVIAHWPESDRDALAGLLDRFNTDLDLFLR</sequence>
<dbReference type="SMART" id="SM00347">
    <property type="entry name" value="HTH_MARR"/>
    <property type="match status" value="1"/>
</dbReference>
<dbReference type="InterPro" id="IPR039422">
    <property type="entry name" value="MarR/SlyA-like"/>
</dbReference>
<evidence type="ECO:0000256" key="1">
    <source>
        <dbReference type="SAM" id="MobiDB-lite"/>
    </source>
</evidence>